<dbReference type="STRING" id="990316.MCON_2734"/>
<dbReference type="RefSeq" id="WP_013720156.1">
    <property type="nucleotide sequence ID" value="NC_015416.1"/>
</dbReference>
<gene>
    <name evidence="1" type="ordered locus">MCON_2734</name>
</gene>
<dbReference type="InParanoid" id="F4BZY4"/>
<keyword evidence="2" id="KW-1185">Reference proteome</keyword>
<dbReference type="EMBL" id="CP002565">
    <property type="protein sequence ID" value="AEB69129.1"/>
    <property type="molecule type" value="Genomic_DNA"/>
</dbReference>
<accession>F4BZY4</accession>
<sequence>MIPVIGNSFCLMLIVSVAATALAAGFFCDTGEAAATEIEDLGANLLNSTPDLGHNNPICKSTVADMEFRFEESSTVRGSGEVSIKGSFHDTGVDSSGWMKGSGSISLESLRNMSKIRQEVEFTQKDDLVFAGGQLKNRKSMSLPLFENGTGATVRERFNLSHVDRSETNAIRSFDRFNNSMIYDTALAFDGKWDLENRRGWSIYMNRSKQSYSGSFQTQKKIVFDDSDQG</sequence>
<evidence type="ECO:0000313" key="2">
    <source>
        <dbReference type="Proteomes" id="UP000007807"/>
    </source>
</evidence>
<proteinExistence type="predicted"/>
<dbReference type="KEGG" id="mcj:MCON_2734"/>
<dbReference type="Proteomes" id="UP000007807">
    <property type="component" value="Chromosome"/>
</dbReference>
<dbReference type="GeneID" id="10462084"/>
<protein>
    <submittedName>
        <fullName evidence="1">Uncharacterized protein</fullName>
    </submittedName>
</protein>
<dbReference type="AlphaFoldDB" id="F4BZY4"/>
<reference evidence="1 2" key="1">
    <citation type="journal article" date="2011" name="J. Bacteriol.">
        <title>Complete genome sequence of Methanosaeta concilii, a specialist in aceticlastic methanogenesis.</title>
        <authorList>
            <person name="Barber R.D."/>
            <person name="Zhang L."/>
            <person name="Harnack M."/>
            <person name="Olson M.V."/>
            <person name="Kaul R."/>
            <person name="Ingram-Smith C."/>
            <person name="Smith K.S."/>
        </authorList>
    </citation>
    <scope>NUCLEOTIDE SEQUENCE [LARGE SCALE GENOMIC DNA]</scope>
    <source>
        <strain evidence="2">ATCC 5969 / DSM 3671 / JCM 10134 / NBRC 103675 / OCM 69 / GP-6</strain>
    </source>
</reference>
<name>F4BZY4_METSG</name>
<evidence type="ECO:0000313" key="1">
    <source>
        <dbReference type="EMBL" id="AEB69129.1"/>
    </source>
</evidence>
<dbReference type="HOGENOM" id="CLU_1202623_0_0_2"/>
<organism evidence="1 2">
    <name type="scientific">Methanothrix soehngenii (strain ATCC 5969 / DSM 3671 / JCM 10134 / NBRC 103675 / OCM 69 / GP-6)</name>
    <name type="common">Methanosaeta concilii</name>
    <dbReference type="NCBI Taxonomy" id="990316"/>
    <lineage>
        <taxon>Archaea</taxon>
        <taxon>Methanobacteriati</taxon>
        <taxon>Methanobacteriota</taxon>
        <taxon>Stenosarchaea group</taxon>
        <taxon>Methanomicrobia</taxon>
        <taxon>Methanotrichales</taxon>
        <taxon>Methanotrichaceae</taxon>
        <taxon>Methanothrix</taxon>
    </lineage>
</organism>